<protein>
    <submittedName>
        <fullName evidence="2">Integrase catalytic domain-containing protein</fullName>
    </submittedName>
</protein>
<dbReference type="Proteomes" id="UP000886998">
    <property type="component" value="Unassembled WGS sequence"/>
</dbReference>
<sequence length="160" mass="18230">MHAGTASTLTQVRANYWIPKGCLLVKEVIENCLICRKYLTEPTDQLSLLPSNRMNQTLGFSVCGLEFAGQIYINNFWGSGRDIVLFTRGVIIALCLELVADMMTDSFLLTFRRLLARKGNCKVTCRDYTKTFLMSKIESSPKPSAKMRPFMLNKRTRFLD</sequence>
<dbReference type="AlphaFoldDB" id="A0A8X7CHY6"/>
<evidence type="ECO:0000313" key="3">
    <source>
        <dbReference type="Proteomes" id="UP000886998"/>
    </source>
</evidence>
<accession>A0A8X7CHY6</accession>
<keyword evidence="3" id="KW-1185">Reference proteome</keyword>
<proteinExistence type="predicted"/>
<dbReference type="InterPro" id="IPR041588">
    <property type="entry name" value="Integrase_H2C2"/>
</dbReference>
<evidence type="ECO:0000259" key="1">
    <source>
        <dbReference type="Pfam" id="PF17921"/>
    </source>
</evidence>
<organism evidence="2 3">
    <name type="scientific">Trichonephila inaurata madagascariensis</name>
    <dbReference type="NCBI Taxonomy" id="2747483"/>
    <lineage>
        <taxon>Eukaryota</taxon>
        <taxon>Metazoa</taxon>
        <taxon>Ecdysozoa</taxon>
        <taxon>Arthropoda</taxon>
        <taxon>Chelicerata</taxon>
        <taxon>Arachnida</taxon>
        <taxon>Araneae</taxon>
        <taxon>Araneomorphae</taxon>
        <taxon>Entelegynae</taxon>
        <taxon>Araneoidea</taxon>
        <taxon>Nephilidae</taxon>
        <taxon>Trichonephila</taxon>
        <taxon>Trichonephila inaurata</taxon>
    </lineage>
</organism>
<dbReference type="Pfam" id="PF17921">
    <property type="entry name" value="Integrase_H2C2"/>
    <property type="match status" value="1"/>
</dbReference>
<comment type="caution">
    <text evidence="2">The sequence shown here is derived from an EMBL/GenBank/DDBJ whole genome shotgun (WGS) entry which is preliminary data.</text>
</comment>
<dbReference type="OrthoDB" id="6432436at2759"/>
<dbReference type="PANTHER" id="PTHR47331">
    <property type="entry name" value="PHD-TYPE DOMAIN-CONTAINING PROTEIN"/>
    <property type="match status" value="1"/>
</dbReference>
<reference evidence="2" key="1">
    <citation type="submission" date="2020-08" db="EMBL/GenBank/DDBJ databases">
        <title>Multicomponent nature underlies the extraordinary mechanical properties of spider dragline silk.</title>
        <authorList>
            <person name="Kono N."/>
            <person name="Nakamura H."/>
            <person name="Mori M."/>
            <person name="Yoshida Y."/>
            <person name="Ohtoshi R."/>
            <person name="Malay A.D."/>
            <person name="Moran D.A.P."/>
            <person name="Tomita M."/>
            <person name="Numata K."/>
            <person name="Arakawa K."/>
        </authorList>
    </citation>
    <scope>NUCLEOTIDE SEQUENCE</scope>
</reference>
<name>A0A8X7CHY6_9ARAC</name>
<feature type="domain" description="Integrase zinc-binding" evidence="1">
    <location>
        <begin position="2"/>
        <end position="38"/>
    </location>
</feature>
<gene>
    <name evidence="2" type="primary">AVEN_260076_1</name>
    <name evidence="2" type="ORF">TNIN_360161</name>
</gene>
<dbReference type="EMBL" id="BMAV01016650">
    <property type="protein sequence ID" value="GFY67611.1"/>
    <property type="molecule type" value="Genomic_DNA"/>
</dbReference>
<evidence type="ECO:0000313" key="2">
    <source>
        <dbReference type="EMBL" id="GFY67611.1"/>
    </source>
</evidence>